<dbReference type="GO" id="GO:0071555">
    <property type="term" value="P:cell wall organization"/>
    <property type="evidence" value="ECO:0007669"/>
    <property type="project" value="UniProtKB-UniRule"/>
</dbReference>
<name>A0A3E0TU33_9GAMM</name>
<dbReference type="GO" id="GO:0005576">
    <property type="term" value="C:extracellular region"/>
    <property type="evidence" value="ECO:0007669"/>
    <property type="project" value="TreeGrafter"/>
</dbReference>
<feature type="chain" id="PRO_5017614519" evidence="10">
    <location>
        <begin position="23"/>
        <end position="344"/>
    </location>
</feature>
<evidence type="ECO:0000256" key="10">
    <source>
        <dbReference type="SAM" id="SignalP"/>
    </source>
</evidence>
<keyword evidence="3" id="KW-0328">Glycosyltransferase</keyword>
<evidence type="ECO:0000256" key="1">
    <source>
        <dbReference type="ARBA" id="ARBA00004752"/>
    </source>
</evidence>
<evidence type="ECO:0000256" key="2">
    <source>
        <dbReference type="ARBA" id="ARBA00005992"/>
    </source>
</evidence>
<sequence>MVVKPLLILTLLCSAGFSAVHTAVVAKSYSLPPSNQRLIGEPTQHQVVSGDYFQRLAEQYNVGFLALIAANPGVDPFLTYQKPSGNEVYASLKVQAKELDKAVNSEVDGNIKTEHSRIHIPTQLLLPFVERKGVVINLPELRLYYFQPEQNKVHVFPVGIGRKGLAMLNLTSYIGEKRKAPIWRPSEEMKARYLAEKGAVLADEIPPGPTNPFGKYALRLATSEYLIHGTNQRFGIGTRAGYGCIRMYDDDIKWLYDNVALNTPVKIIDQPVKMSYEKPGLKLFEVHQPLTSSNSTKQLESGWQTLTKFIGAGQADRYRSDYDAATGLVVRVEKVTSATTQVAE</sequence>
<gene>
    <name evidence="12" type="ORF">DXX93_16255</name>
</gene>
<dbReference type="InterPro" id="IPR050979">
    <property type="entry name" value="LD-transpeptidase"/>
</dbReference>
<keyword evidence="10" id="KW-0732">Signal</keyword>
<proteinExistence type="inferred from homology"/>
<dbReference type="InterPro" id="IPR018392">
    <property type="entry name" value="LysM"/>
</dbReference>
<dbReference type="Pfam" id="PF03734">
    <property type="entry name" value="YkuD"/>
    <property type="match status" value="1"/>
</dbReference>
<dbReference type="InterPro" id="IPR038063">
    <property type="entry name" value="Transpep_catalytic_dom"/>
</dbReference>
<feature type="active site" description="Nucleophile" evidence="9">
    <location>
        <position position="244"/>
    </location>
</feature>
<dbReference type="PANTHER" id="PTHR30582:SF24">
    <property type="entry name" value="L,D-TRANSPEPTIDASE ERFK_SRFK-RELATED"/>
    <property type="match status" value="1"/>
</dbReference>
<keyword evidence="5" id="KW-0378">Hydrolase</keyword>
<accession>A0A3E0TU33</accession>
<feature type="active site" description="Proton donor/acceptor" evidence="9">
    <location>
        <position position="228"/>
    </location>
</feature>
<dbReference type="GO" id="GO:0016757">
    <property type="term" value="F:glycosyltransferase activity"/>
    <property type="evidence" value="ECO:0007669"/>
    <property type="project" value="UniProtKB-KW"/>
</dbReference>
<feature type="domain" description="L,D-TPase catalytic" evidence="11">
    <location>
        <begin position="132"/>
        <end position="268"/>
    </location>
</feature>
<evidence type="ECO:0000256" key="6">
    <source>
        <dbReference type="ARBA" id="ARBA00022960"/>
    </source>
</evidence>
<dbReference type="GO" id="GO:0008360">
    <property type="term" value="P:regulation of cell shape"/>
    <property type="evidence" value="ECO:0007669"/>
    <property type="project" value="UniProtKB-UniRule"/>
</dbReference>
<dbReference type="AlphaFoldDB" id="A0A3E0TU33"/>
<evidence type="ECO:0000256" key="3">
    <source>
        <dbReference type="ARBA" id="ARBA00022676"/>
    </source>
</evidence>
<comment type="similarity">
    <text evidence="2">Belongs to the YkuD family.</text>
</comment>
<dbReference type="Gene3D" id="2.40.440.10">
    <property type="entry name" value="L,D-transpeptidase catalytic domain-like"/>
    <property type="match status" value="1"/>
</dbReference>
<dbReference type="RefSeq" id="WP_116009024.1">
    <property type="nucleotide sequence ID" value="NZ_QUOU01000001.1"/>
</dbReference>
<dbReference type="EMBL" id="QUOU01000001">
    <property type="protein sequence ID" value="REL27960.1"/>
    <property type="molecule type" value="Genomic_DNA"/>
</dbReference>
<evidence type="ECO:0000256" key="8">
    <source>
        <dbReference type="ARBA" id="ARBA00023316"/>
    </source>
</evidence>
<evidence type="ECO:0000256" key="4">
    <source>
        <dbReference type="ARBA" id="ARBA00022679"/>
    </source>
</evidence>
<evidence type="ECO:0000259" key="11">
    <source>
        <dbReference type="PROSITE" id="PS52029"/>
    </source>
</evidence>
<evidence type="ECO:0000256" key="7">
    <source>
        <dbReference type="ARBA" id="ARBA00022984"/>
    </source>
</evidence>
<keyword evidence="6 9" id="KW-0133">Cell shape</keyword>
<dbReference type="PANTHER" id="PTHR30582">
    <property type="entry name" value="L,D-TRANSPEPTIDASE"/>
    <property type="match status" value="1"/>
</dbReference>
<dbReference type="SUPFAM" id="SSF141523">
    <property type="entry name" value="L,D-transpeptidase catalytic domain-like"/>
    <property type="match status" value="1"/>
</dbReference>
<feature type="signal peptide" evidence="10">
    <location>
        <begin position="1"/>
        <end position="22"/>
    </location>
</feature>
<keyword evidence="8 9" id="KW-0961">Cell wall biogenesis/degradation</keyword>
<dbReference type="PROSITE" id="PS52029">
    <property type="entry name" value="LD_TPASE"/>
    <property type="match status" value="1"/>
</dbReference>
<keyword evidence="7 9" id="KW-0573">Peptidoglycan synthesis</keyword>
<evidence type="ECO:0000313" key="13">
    <source>
        <dbReference type="Proteomes" id="UP000256478"/>
    </source>
</evidence>
<comment type="pathway">
    <text evidence="1 9">Cell wall biogenesis; peptidoglycan biosynthesis.</text>
</comment>
<dbReference type="OrthoDB" id="9787225at2"/>
<dbReference type="CDD" id="cd00118">
    <property type="entry name" value="LysM"/>
    <property type="match status" value="1"/>
</dbReference>
<dbReference type="GO" id="GO:0018104">
    <property type="term" value="P:peptidoglycan-protein cross-linking"/>
    <property type="evidence" value="ECO:0007669"/>
    <property type="project" value="TreeGrafter"/>
</dbReference>
<keyword evidence="4" id="KW-0808">Transferase</keyword>
<comment type="caution">
    <text evidence="12">The sequence shown here is derived from an EMBL/GenBank/DDBJ whole genome shotgun (WGS) entry which is preliminary data.</text>
</comment>
<evidence type="ECO:0000256" key="9">
    <source>
        <dbReference type="PROSITE-ProRule" id="PRU01373"/>
    </source>
</evidence>
<protein>
    <submittedName>
        <fullName evidence="12">Peptidoglycan-binding protein</fullName>
    </submittedName>
</protein>
<dbReference type="GO" id="GO:0071972">
    <property type="term" value="F:peptidoglycan L,D-transpeptidase activity"/>
    <property type="evidence" value="ECO:0007669"/>
    <property type="project" value="TreeGrafter"/>
</dbReference>
<reference evidence="12 13" key="1">
    <citation type="submission" date="2018-08" db="EMBL/GenBank/DDBJ databases">
        <title>Thalassotalea euphylliae genome.</title>
        <authorList>
            <person name="Summers S."/>
            <person name="Rice S.A."/>
            <person name="Freckelton M.L."/>
            <person name="Nedved B.T."/>
            <person name="Hadfield M.G."/>
        </authorList>
    </citation>
    <scope>NUCLEOTIDE SEQUENCE [LARGE SCALE GENOMIC DNA]</scope>
    <source>
        <strain evidence="12 13">H1</strain>
    </source>
</reference>
<dbReference type="CDD" id="cd16913">
    <property type="entry name" value="YkuD_like"/>
    <property type="match status" value="1"/>
</dbReference>
<dbReference type="UniPathway" id="UPA00219"/>
<organism evidence="12 13">
    <name type="scientific">Thalassotalea euphylliae</name>
    <dbReference type="NCBI Taxonomy" id="1655234"/>
    <lineage>
        <taxon>Bacteria</taxon>
        <taxon>Pseudomonadati</taxon>
        <taxon>Pseudomonadota</taxon>
        <taxon>Gammaproteobacteria</taxon>
        <taxon>Alteromonadales</taxon>
        <taxon>Colwelliaceae</taxon>
        <taxon>Thalassotalea</taxon>
    </lineage>
</organism>
<dbReference type="InterPro" id="IPR005490">
    <property type="entry name" value="LD_TPept_cat_dom"/>
</dbReference>
<evidence type="ECO:0000313" key="12">
    <source>
        <dbReference type="EMBL" id="REL27960.1"/>
    </source>
</evidence>
<evidence type="ECO:0000256" key="5">
    <source>
        <dbReference type="ARBA" id="ARBA00022801"/>
    </source>
</evidence>
<dbReference type="Proteomes" id="UP000256478">
    <property type="component" value="Unassembled WGS sequence"/>
</dbReference>